<proteinExistence type="predicted"/>
<reference evidence="1" key="1">
    <citation type="submission" date="2022-04" db="EMBL/GenBank/DDBJ databases">
        <title>Genome of the entomopathogenic fungus Entomophthora muscae.</title>
        <authorList>
            <person name="Elya C."/>
            <person name="Lovett B.R."/>
            <person name="Lee E."/>
            <person name="Macias A.M."/>
            <person name="Hajek A.E."/>
            <person name="De Bivort B.L."/>
            <person name="Kasson M.T."/>
            <person name="De Fine Licht H.H."/>
            <person name="Stajich J.E."/>
        </authorList>
    </citation>
    <scope>NUCLEOTIDE SEQUENCE</scope>
    <source>
        <strain evidence="1">Berkeley</strain>
    </source>
</reference>
<comment type="caution">
    <text evidence="1">The sequence shown here is derived from an EMBL/GenBank/DDBJ whole genome shotgun (WGS) entry which is preliminary data.</text>
</comment>
<name>A0ACC2RNT3_9FUNG</name>
<evidence type="ECO:0000313" key="2">
    <source>
        <dbReference type="Proteomes" id="UP001165960"/>
    </source>
</evidence>
<evidence type="ECO:0000313" key="1">
    <source>
        <dbReference type="EMBL" id="KAJ9051702.1"/>
    </source>
</evidence>
<dbReference type="EMBL" id="QTSX02007104">
    <property type="protein sequence ID" value="KAJ9051702.1"/>
    <property type="molecule type" value="Genomic_DNA"/>
</dbReference>
<sequence length="135" mass="15514">MKRVVKIIDIQAEYFKKKKASMEMRQDLDYLLENKDCATTQIIRASDGPASDDYNHFEKSARKYMEAVRKNGKVPTWQSIRDYLLDTILLLDNSNQEYLSVGLSAILREPGSSGHELGLKRNVTCGLIIHPLHRF</sequence>
<protein>
    <submittedName>
        <fullName evidence="1">Uncharacterized protein</fullName>
    </submittedName>
</protein>
<keyword evidence="2" id="KW-1185">Reference proteome</keyword>
<organism evidence="1 2">
    <name type="scientific">Entomophthora muscae</name>
    <dbReference type="NCBI Taxonomy" id="34485"/>
    <lineage>
        <taxon>Eukaryota</taxon>
        <taxon>Fungi</taxon>
        <taxon>Fungi incertae sedis</taxon>
        <taxon>Zoopagomycota</taxon>
        <taxon>Entomophthoromycotina</taxon>
        <taxon>Entomophthoromycetes</taxon>
        <taxon>Entomophthorales</taxon>
        <taxon>Entomophthoraceae</taxon>
        <taxon>Entomophthora</taxon>
    </lineage>
</organism>
<gene>
    <name evidence="1" type="ORF">DSO57_1001968</name>
</gene>
<dbReference type="Proteomes" id="UP001165960">
    <property type="component" value="Unassembled WGS sequence"/>
</dbReference>
<accession>A0ACC2RNT3</accession>